<dbReference type="RefSeq" id="WP_280318527.1">
    <property type="nucleotide sequence ID" value="NZ_CP118605.1"/>
</dbReference>
<keyword evidence="6 8" id="KW-0472">Membrane</keyword>
<organism evidence="12 13">
    <name type="scientific">Microbulbifer bruguierae</name>
    <dbReference type="NCBI Taxonomy" id="3029061"/>
    <lineage>
        <taxon>Bacteria</taxon>
        <taxon>Pseudomonadati</taxon>
        <taxon>Pseudomonadota</taxon>
        <taxon>Gammaproteobacteria</taxon>
        <taxon>Cellvibrionales</taxon>
        <taxon>Microbulbiferaceae</taxon>
        <taxon>Microbulbifer</taxon>
    </lineage>
</organism>
<dbReference type="Gene3D" id="2.40.170.20">
    <property type="entry name" value="TonB-dependent receptor, beta-barrel domain"/>
    <property type="match status" value="1"/>
</dbReference>
<dbReference type="SUPFAM" id="SSF56935">
    <property type="entry name" value="Porins"/>
    <property type="match status" value="1"/>
</dbReference>
<dbReference type="InterPro" id="IPR012910">
    <property type="entry name" value="Plug_dom"/>
</dbReference>
<evidence type="ECO:0000256" key="4">
    <source>
        <dbReference type="ARBA" id="ARBA00022692"/>
    </source>
</evidence>
<comment type="similarity">
    <text evidence="8 9">Belongs to the TonB-dependent receptor family.</text>
</comment>
<accession>A0ABY8N9K7</accession>
<dbReference type="InterPro" id="IPR010100">
    <property type="entry name" value="TonB-dep_Cu_rcpt"/>
</dbReference>
<dbReference type="PROSITE" id="PS52016">
    <property type="entry name" value="TONB_DEPENDENT_REC_3"/>
    <property type="match status" value="1"/>
</dbReference>
<evidence type="ECO:0000256" key="2">
    <source>
        <dbReference type="ARBA" id="ARBA00022448"/>
    </source>
</evidence>
<keyword evidence="7 8" id="KW-0998">Cell outer membrane</keyword>
<dbReference type="PANTHER" id="PTHR30069">
    <property type="entry name" value="TONB-DEPENDENT OUTER MEMBRANE RECEPTOR"/>
    <property type="match status" value="1"/>
</dbReference>
<dbReference type="Gene3D" id="2.170.130.10">
    <property type="entry name" value="TonB-dependent receptor, plug domain"/>
    <property type="match status" value="1"/>
</dbReference>
<protein>
    <submittedName>
        <fullName evidence="12">TonB-dependent copper receptor</fullName>
    </submittedName>
</protein>
<evidence type="ECO:0000313" key="12">
    <source>
        <dbReference type="EMBL" id="WGL15586.1"/>
    </source>
</evidence>
<evidence type="ECO:0000256" key="1">
    <source>
        <dbReference type="ARBA" id="ARBA00004571"/>
    </source>
</evidence>
<evidence type="ECO:0000256" key="6">
    <source>
        <dbReference type="ARBA" id="ARBA00023136"/>
    </source>
</evidence>
<evidence type="ECO:0000256" key="7">
    <source>
        <dbReference type="ARBA" id="ARBA00023237"/>
    </source>
</evidence>
<proteinExistence type="inferred from homology"/>
<keyword evidence="2 8" id="KW-0813">Transport</keyword>
<dbReference type="PROSITE" id="PS51257">
    <property type="entry name" value="PROKAR_LIPOPROTEIN"/>
    <property type="match status" value="1"/>
</dbReference>
<evidence type="ECO:0000313" key="13">
    <source>
        <dbReference type="Proteomes" id="UP001236500"/>
    </source>
</evidence>
<evidence type="ECO:0000256" key="5">
    <source>
        <dbReference type="ARBA" id="ARBA00023077"/>
    </source>
</evidence>
<dbReference type="CDD" id="cd01347">
    <property type="entry name" value="ligand_gated_channel"/>
    <property type="match status" value="1"/>
</dbReference>
<keyword evidence="4 8" id="KW-0812">Transmembrane</keyword>
<dbReference type="InterPro" id="IPR037066">
    <property type="entry name" value="Plug_dom_sf"/>
</dbReference>
<dbReference type="Proteomes" id="UP001236500">
    <property type="component" value="Chromosome"/>
</dbReference>
<feature type="domain" description="TonB-dependent receptor-like beta-barrel" evidence="10">
    <location>
        <begin position="214"/>
        <end position="674"/>
    </location>
</feature>
<comment type="subcellular location">
    <subcellularLocation>
        <location evidence="1 8">Cell outer membrane</location>
        <topology evidence="1 8">Multi-pass membrane protein</topology>
    </subcellularLocation>
</comment>
<evidence type="ECO:0000259" key="10">
    <source>
        <dbReference type="Pfam" id="PF00593"/>
    </source>
</evidence>
<keyword evidence="5 9" id="KW-0798">TonB box</keyword>
<dbReference type="Pfam" id="PF00593">
    <property type="entry name" value="TonB_dep_Rec_b-barrel"/>
    <property type="match status" value="1"/>
</dbReference>
<keyword evidence="3 8" id="KW-1134">Transmembrane beta strand</keyword>
<feature type="domain" description="TonB-dependent receptor plug" evidence="11">
    <location>
        <begin position="70"/>
        <end position="160"/>
    </location>
</feature>
<evidence type="ECO:0000259" key="11">
    <source>
        <dbReference type="Pfam" id="PF07715"/>
    </source>
</evidence>
<dbReference type="PANTHER" id="PTHR30069:SF49">
    <property type="entry name" value="OUTER MEMBRANE PROTEIN C"/>
    <property type="match status" value="1"/>
</dbReference>
<name>A0ABY8N9K7_9GAMM</name>
<evidence type="ECO:0000256" key="8">
    <source>
        <dbReference type="PROSITE-ProRule" id="PRU01360"/>
    </source>
</evidence>
<reference evidence="12 13" key="1">
    <citation type="submission" date="2023-02" db="EMBL/GenBank/DDBJ databases">
        <title>Description and genomic characterization of Microbulbifer bruguierae sp. nov., isolated from the sediment of mangrove plant Bruguiera sexangula.</title>
        <authorList>
            <person name="Long M."/>
        </authorList>
    </citation>
    <scope>NUCLEOTIDE SEQUENCE [LARGE SCALE GENOMIC DNA]</scope>
    <source>
        <strain evidence="12 13">H12</strain>
    </source>
</reference>
<dbReference type="EMBL" id="CP118605">
    <property type="protein sequence ID" value="WGL15586.1"/>
    <property type="molecule type" value="Genomic_DNA"/>
</dbReference>
<keyword evidence="13" id="KW-1185">Reference proteome</keyword>
<dbReference type="InterPro" id="IPR000531">
    <property type="entry name" value="Beta-barrel_TonB"/>
</dbReference>
<dbReference type="Pfam" id="PF07715">
    <property type="entry name" value="Plug"/>
    <property type="match status" value="1"/>
</dbReference>
<evidence type="ECO:0000256" key="9">
    <source>
        <dbReference type="RuleBase" id="RU003357"/>
    </source>
</evidence>
<keyword evidence="12" id="KW-0675">Receptor</keyword>
<dbReference type="NCBIfam" id="TIGR01778">
    <property type="entry name" value="TonB-copper"/>
    <property type="match status" value="1"/>
</dbReference>
<sequence length="714" mass="78374">MNKSHKPFRIWPGSGAHRYLHSPLALAIATSCAGATGTLAETSELEEMIVTAVKTEQPLNLVTDPKKPRQPLPANDGADYLKTIPGFSVIRKGGTDGDAVLRGMAGSRLSMVLDGESILGGCSSRMDPPTAYIFPETLDQIKVIKGPQTVKFGPGNSAGVILFERNYERPDKSEWDLHASLLAATADRQDGLIDAAYKSPLFTLRGTVTSASADNYQDGDGVTVHSRYERWNSQLGFAWTPDDNTRLELNSARSDGAAAYADRGVDGSRFARENVNAKFVHSDISDLIQSVEVQGYYNYVDHVMDNYTLRESSDMMAMQMAMNPDRKTTGGKLSVVLIPQQDVDLTIGLDAQQNRHSNRNSMNQSAMDYRHLDRVADAEFTQTGVFTELNWEVTPGSRWVAGARVDDWNVRDLREQVQLSMMSTAANPTAGQEREALLHSGFTRFEKNRENSASSAATFYAGVGYTERFPDYWEIIAKETADSLSALDIEDEKTTQLDIGYIYRNKRFTASVSVFANTIDDYLMIQSGYSKMSLSGGMGGMGGMGSMDDTRSTTIVRNIDARTWGAELDLGYRLSDNWRSELTLSSVRGANESDGTTLAQLPPLETRLSVNYEKSDWSAGVLWRSLAAQDRVDIGKGNIAGQDFGPTDAANILSLNGGWRATQELLLTAGIDNLLDATYAEHISRAGVAIPGFDQLTRVNEPGRTLWIKAVLRF</sequence>
<evidence type="ECO:0000256" key="3">
    <source>
        <dbReference type="ARBA" id="ARBA00022452"/>
    </source>
</evidence>
<dbReference type="InterPro" id="IPR039426">
    <property type="entry name" value="TonB-dep_rcpt-like"/>
</dbReference>
<gene>
    <name evidence="12" type="ORF">PVT68_12485</name>
</gene>
<dbReference type="InterPro" id="IPR036942">
    <property type="entry name" value="Beta-barrel_TonB_sf"/>
</dbReference>